<dbReference type="RefSeq" id="WP_206050482.1">
    <property type="nucleotide sequence ID" value="NZ_JAMHJO010000010.1"/>
</dbReference>
<dbReference type="PANTHER" id="PTHR43479:SF11">
    <property type="entry name" value="ACREF_ENVCD OPERON REPRESSOR-RELATED"/>
    <property type="match status" value="1"/>
</dbReference>
<dbReference type="EMBL" id="QGGI01000001">
    <property type="protein sequence ID" value="PWJ96589.1"/>
    <property type="molecule type" value="Genomic_DNA"/>
</dbReference>
<organism evidence="4 5">
    <name type="scientific">Oceanotoga teriensis</name>
    <dbReference type="NCBI Taxonomy" id="515440"/>
    <lineage>
        <taxon>Bacteria</taxon>
        <taxon>Thermotogati</taxon>
        <taxon>Thermotogota</taxon>
        <taxon>Thermotogae</taxon>
        <taxon>Petrotogales</taxon>
        <taxon>Petrotogaceae</taxon>
        <taxon>Oceanotoga</taxon>
    </lineage>
</organism>
<evidence type="ECO:0000313" key="5">
    <source>
        <dbReference type="Proteomes" id="UP000245921"/>
    </source>
</evidence>
<reference evidence="4 5" key="1">
    <citation type="submission" date="2018-05" db="EMBL/GenBank/DDBJ databases">
        <title>Genomic Encyclopedia of Type Strains, Phase IV (KMG-IV): sequencing the most valuable type-strain genomes for metagenomic binning, comparative biology and taxonomic classification.</title>
        <authorList>
            <person name="Goeker M."/>
        </authorList>
    </citation>
    <scope>NUCLEOTIDE SEQUENCE [LARGE SCALE GENOMIC DNA]</scope>
    <source>
        <strain evidence="4 5">DSM 24906</strain>
    </source>
</reference>
<feature type="DNA-binding region" description="H-T-H motif" evidence="2">
    <location>
        <begin position="34"/>
        <end position="53"/>
    </location>
</feature>
<evidence type="ECO:0000256" key="2">
    <source>
        <dbReference type="PROSITE-ProRule" id="PRU00335"/>
    </source>
</evidence>
<dbReference type="InterPro" id="IPR009057">
    <property type="entry name" value="Homeodomain-like_sf"/>
</dbReference>
<dbReference type="InterPro" id="IPR023772">
    <property type="entry name" value="DNA-bd_HTH_TetR-type_CS"/>
</dbReference>
<sequence>MSTTSKKITKFEKKQFIAETALEVIVEKGLNNFTMDDVAKKAALSKGSLYNYFKNKNSLIIFAFGDLVKKFENTVESKLYEEKNTLEDKAELISEMYFSLHSEFASDELMRLFEILINSYHDNEMIKQLTEIFSNYYNKMLSKLEGIVNSKTKALMIHAMFDGLTMYKAVGVNVPQEKFKEEFKDILMKLSV</sequence>
<dbReference type="Gene3D" id="1.10.357.10">
    <property type="entry name" value="Tetracycline Repressor, domain 2"/>
    <property type="match status" value="1"/>
</dbReference>
<name>A0AA45C963_9BACT</name>
<dbReference type="Pfam" id="PF00440">
    <property type="entry name" value="TetR_N"/>
    <property type="match status" value="1"/>
</dbReference>
<evidence type="ECO:0000259" key="3">
    <source>
        <dbReference type="PROSITE" id="PS50977"/>
    </source>
</evidence>
<dbReference type="PRINTS" id="PR00455">
    <property type="entry name" value="HTHTETR"/>
</dbReference>
<dbReference type="AlphaFoldDB" id="A0AA45C963"/>
<dbReference type="PANTHER" id="PTHR43479">
    <property type="entry name" value="ACREF/ENVCD OPERON REPRESSOR-RELATED"/>
    <property type="match status" value="1"/>
</dbReference>
<dbReference type="PROSITE" id="PS50977">
    <property type="entry name" value="HTH_TETR_2"/>
    <property type="match status" value="1"/>
</dbReference>
<feature type="domain" description="HTH tetR-type" evidence="3">
    <location>
        <begin position="11"/>
        <end position="71"/>
    </location>
</feature>
<dbReference type="InterPro" id="IPR001647">
    <property type="entry name" value="HTH_TetR"/>
</dbReference>
<keyword evidence="5" id="KW-1185">Reference proteome</keyword>
<evidence type="ECO:0000313" key="4">
    <source>
        <dbReference type="EMBL" id="PWJ96589.1"/>
    </source>
</evidence>
<dbReference type="PROSITE" id="PS01081">
    <property type="entry name" value="HTH_TETR_1"/>
    <property type="match status" value="1"/>
</dbReference>
<dbReference type="Proteomes" id="UP000245921">
    <property type="component" value="Unassembled WGS sequence"/>
</dbReference>
<keyword evidence="1 2" id="KW-0238">DNA-binding</keyword>
<dbReference type="InterPro" id="IPR050624">
    <property type="entry name" value="HTH-type_Tx_Regulator"/>
</dbReference>
<evidence type="ECO:0000256" key="1">
    <source>
        <dbReference type="ARBA" id="ARBA00023125"/>
    </source>
</evidence>
<comment type="caution">
    <text evidence="4">The sequence shown here is derived from an EMBL/GenBank/DDBJ whole genome shotgun (WGS) entry which is preliminary data.</text>
</comment>
<proteinExistence type="predicted"/>
<gene>
    <name evidence="4" type="ORF">C7380_101162</name>
</gene>
<dbReference type="GO" id="GO:0003677">
    <property type="term" value="F:DNA binding"/>
    <property type="evidence" value="ECO:0007669"/>
    <property type="project" value="UniProtKB-UniRule"/>
</dbReference>
<protein>
    <submittedName>
        <fullName evidence="4">TetR family transcriptional regulator</fullName>
    </submittedName>
</protein>
<accession>A0AA45C963</accession>
<dbReference type="SUPFAM" id="SSF46689">
    <property type="entry name" value="Homeodomain-like"/>
    <property type="match status" value="1"/>
</dbReference>